<feature type="compositionally biased region" description="Polar residues" evidence="5">
    <location>
        <begin position="1"/>
        <end position="11"/>
    </location>
</feature>
<dbReference type="GO" id="GO:0005634">
    <property type="term" value="C:nucleus"/>
    <property type="evidence" value="ECO:0007669"/>
    <property type="project" value="TreeGrafter"/>
</dbReference>
<evidence type="ECO:0000256" key="5">
    <source>
        <dbReference type="SAM" id="MobiDB-lite"/>
    </source>
</evidence>
<gene>
    <name evidence="7" type="ORF">I9W82_001319</name>
</gene>
<keyword evidence="1" id="KW-0805">Transcription regulation</keyword>
<dbReference type="InterPro" id="IPR050675">
    <property type="entry name" value="OAF3"/>
</dbReference>
<feature type="compositionally biased region" description="Low complexity" evidence="5">
    <location>
        <begin position="202"/>
        <end position="215"/>
    </location>
</feature>
<feature type="compositionally biased region" description="Low complexity" evidence="5">
    <location>
        <begin position="986"/>
        <end position="1017"/>
    </location>
</feature>
<organism evidence="7 8">
    <name type="scientific">Candida metapsilosis</name>
    <dbReference type="NCBI Taxonomy" id="273372"/>
    <lineage>
        <taxon>Eukaryota</taxon>
        <taxon>Fungi</taxon>
        <taxon>Dikarya</taxon>
        <taxon>Ascomycota</taxon>
        <taxon>Saccharomycotina</taxon>
        <taxon>Pichiomycetes</taxon>
        <taxon>Debaryomycetaceae</taxon>
        <taxon>Candida/Lodderomyces clade</taxon>
        <taxon>Candida</taxon>
    </lineage>
</organism>
<feature type="domain" description="Xylanolytic transcriptional activator regulatory" evidence="6">
    <location>
        <begin position="541"/>
        <end position="617"/>
    </location>
</feature>
<proteinExistence type="predicted"/>
<feature type="region of interest" description="Disordered" evidence="5">
    <location>
        <begin position="1"/>
        <end position="109"/>
    </location>
</feature>
<dbReference type="GeneID" id="93649948"/>
<feature type="compositionally biased region" description="Low complexity" evidence="5">
    <location>
        <begin position="82"/>
        <end position="100"/>
    </location>
</feature>
<dbReference type="Pfam" id="PF04082">
    <property type="entry name" value="Fungal_trans"/>
    <property type="match status" value="1"/>
</dbReference>
<feature type="region of interest" description="Disordered" evidence="5">
    <location>
        <begin position="918"/>
        <end position="944"/>
    </location>
</feature>
<feature type="compositionally biased region" description="Low complexity" evidence="5">
    <location>
        <begin position="918"/>
        <end position="933"/>
    </location>
</feature>
<dbReference type="PANTHER" id="PTHR31069">
    <property type="entry name" value="OLEATE-ACTIVATED TRANSCRIPTION FACTOR 1-RELATED"/>
    <property type="match status" value="1"/>
</dbReference>
<evidence type="ECO:0000259" key="6">
    <source>
        <dbReference type="SMART" id="SM00906"/>
    </source>
</evidence>
<dbReference type="Proteomes" id="UP000669133">
    <property type="component" value="Unassembled WGS sequence"/>
</dbReference>
<dbReference type="GO" id="GO:0008270">
    <property type="term" value="F:zinc ion binding"/>
    <property type="evidence" value="ECO:0007669"/>
    <property type="project" value="InterPro"/>
</dbReference>
<keyword evidence="8" id="KW-1185">Reference proteome</keyword>
<name>A0A8H8DDQ7_9ASCO</name>
<accession>A0A8H8DDQ7</accession>
<evidence type="ECO:0000256" key="2">
    <source>
        <dbReference type="ARBA" id="ARBA00023125"/>
    </source>
</evidence>
<dbReference type="OrthoDB" id="4159781at2759"/>
<keyword evidence="4" id="KW-0539">Nucleus</keyword>
<feature type="compositionally biased region" description="Polar residues" evidence="5">
    <location>
        <begin position="934"/>
        <end position="944"/>
    </location>
</feature>
<feature type="region of interest" description="Disordered" evidence="5">
    <location>
        <begin position="977"/>
        <end position="1043"/>
    </location>
</feature>
<dbReference type="InterPro" id="IPR007219">
    <property type="entry name" value="XnlR_reg_dom"/>
</dbReference>
<sequence length="1083" mass="123316">MSASADVQPPSQAVIKEEQNQPTQQHRRRKRPTRGNIRCSYDEEGFNDLAEQPGPEFQPYQQSAKQPLQFVNTVSPSNTAGSSVSSSRKRSNTSQDSSSSKKSKDSEQLSNSLLEIKMLKQRLESIESNLHQNDHGSGNSPNHYAPGNKNFKFPQTMPYSVPSPVLPRPTVQPSLSTIYNLSNTRTPSTIQLPSLKDHMPSSHESPVSSSMSGHSIASTATSPNYIPPESRANLSGVNPYLNEVETINFYEHYSSVCCKDFMRVNYGPFAWTSMMKRDEGLSALWGFISKQKESSQNFIVCPVSNEVTQENTQVVVSDNNESDIKFRKRMLETNGYNDVVPYNMLKSKLKSKPNKETLQLELTLFDNQLGCELLLIDRIRKILPSKKVVWKLIDRFFEWCYPFMPFLDEEEFIGWTKKVFGPRSYDDVPFKELKIEKRLDLALVGTLLIAMRLAYLSLFSNKASENEERLNTTDPSPKAQDTKYLMQNPIGLEVIEIARFCFYQFDILRRANLPLIQLALFMKIYYMFAPEDGDDGDGADSNGLSALVVQMAFSLGLNREPESFPDVLMDKKKNHIGRKIWHLIVMSDLYQAYSYGSPMLINPDSYDTKFPYATEENSNLKNKELDKYITGLYFAKDNGMQNVLRQLLNRILSLTGKTKLSELTNLISELEVRMNQSYGSLRECLQTNTYSTHVFARNFPAKHYISMKSFLVSTFYHIFLHYENKDVQLTYFYLKKIVQIAAIDLMPHYFELMGNSAVICDMFINPKLQQIIHKLNQLNIAVIIRVNLTIYRLKSQADHASRCMTDNAYYEYYKELCKFSSCLTRSAEVSIAAVSKLSSRYFYAWKLTKSHSYFLKVVTSMDFYNDDLVKANHSVRFPNFSTAQIRELVNLCEGTLRKLGKVDMMGKEFCNDVTYSQYSSNDASSASSTSRDSVNLSTPTSDSSVGEFTKEFGLDYLNNEEIDRIWLQLLSQNQQQQSQPVNYGTPQPSQQQSSFQNYQLQPQHQQPQPQAQQQPQQSVGNSGSYVPPQRGFGMPPTPNWQSGAAFNPVDVPVTPGYVATAGMDDVNSFDFFNDLPLDQVFSN</sequence>
<dbReference type="AlphaFoldDB" id="A0A8H8DDQ7"/>
<comment type="caution">
    <text evidence="7">The sequence shown here is derived from an EMBL/GenBank/DDBJ whole genome shotgun (WGS) entry which is preliminary data.</text>
</comment>
<keyword evidence="2" id="KW-0238">DNA-binding</keyword>
<dbReference type="GO" id="GO:0000981">
    <property type="term" value="F:DNA-binding transcription factor activity, RNA polymerase II-specific"/>
    <property type="evidence" value="ECO:0007669"/>
    <property type="project" value="TreeGrafter"/>
</dbReference>
<dbReference type="PANTHER" id="PTHR31069:SF12">
    <property type="entry name" value="TRANSCRIPTION FACTOR DOMAIN-CONTAINING PROTEIN"/>
    <property type="match status" value="1"/>
</dbReference>
<feature type="compositionally biased region" description="Polar residues" evidence="5">
    <location>
        <begin position="59"/>
        <end position="81"/>
    </location>
</feature>
<dbReference type="GO" id="GO:0045944">
    <property type="term" value="P:positive regulation of transcription by RNA polymerase II"/>
    <property type="evidence" value="ECO:0007669"/>
    <property type="project" value="TreeGrafter"/>
</dbReference>
<evidence type="ECO:0000313" key="7">
    <source>
        <dbReference type="EMBL" id="KAG5422224.1"/>
    </source>
</evidence>
<dbReference type="SMART" id="SM00906">
    <property type="entry name" value="Fungal_trans"/>
    <property type="match status" value="1"/>
</dbReference>
<keyword evidence="3" id="KW-0804">Transcription</keyword>
<dbReference type="RefSeq" id="XP_067551340.1">
    <property type="nucleotide sequence ID" value="XM_067690051.1"/>
</dbReference>
<protein>
    <submittedName>
        <fullName evidence="7">MRR1</fullName>
    </submittedName>
</protein>
<feature type="compositionally biased region" description="Polar residues" evidence="5">
    <location>
        <begin position="130"/>
        <end position="142"/>
    </location>
</feature>
<feature type="region of interest" description="Disordered" evidence="5">
    <location>
        <begin position="193"/>
        <end position="216"/>
    </location>
</feature>
<dbReference type="GO" id="GO:0006351">
    <property type="term" value="P:DNA-templated transcription"/>
    <property type="evidence" value="ECO:0007669"/>
    <property type="project" value="InterPro"/>
</dbReference>
<feature type="region of interest" description="Disordered" evidence="5">
    <location>
        <begin position="130"/>
        <end position="153"/>
    </location>
</feature>
<reference evidence="7 8" key="1">
    <citation type="submission" date="2020-12" db="EMBL/GenBank/DDBJ databases">
        <title>Effect of drift, selection, and recombination on the evolution of hybrid genomes in Candida yeast pathogens.</title>
        <authorList>
            <person name="Mixao V."/>
            <person name="Ksiezopolska E."/>
            <person name="Saus E."/>
            <person name="Boekhout T."/>
            <person name="Gacser A."/>
            <person name="Gabaldon T."/>
        </authorList>
    </citation>
    <scope>NUCLEOTIDE SEQUENCE [LARGE SCALE GENOMIC DNA]</scope>
    <source>
        <strain evidence="7 8">BP57</strain>
    </source>
</reference>
<dbReference type="GO" id="GO:0000978">
    <property type="term" value="F:RNA polymerase II cis-regulatory region sequence-specific DNA binding"/>
    <property type="evidence" value="ECO:0007669"/>
    <property type="project" value="TreeGrafter"/>
</dbReference>
<evidence type="ECO:0000256" key="1">
    <source>
        <dbReference type="ARBA" id="ARBA00023015"/>
    </source>
</evidence>
<dbReference type="CDD" id="cd12148">
    <property type="entry name" value="fungal_TF_MHR"/>
    <property type="match status" value="1"/>
</dbReference>
<dbReference type="EMBL" id="JAEOAQ010000001">
    <property type="protein sequence ID" value="KAG5422224.1"/>
    <property type="molecule type" value="Genomic_DNA"/>
</dbReference>
<evidence type="ECO:0000313" key="8">
    <source>
        <dbReference type="Proteomes" id="UP000669133"/>
    </source>
</evidence>
<evidence type="ECO:0000256" key="3">
    <source>
        <dbReference type="ARBA" id="ARBA00023163"/>
    </source>
</evidence>
<evidence type="ECO:0000256" key="4">
    <source>
        <dbReference type="ARBA" id="ARBA00023242"/>
    </source>
</evidence>